<dbReference type="PANTHER" id="PTHR24365">
    <property type="entry name" value="TOLL-LIKE RECEPTOR"/>
    <property type="match status" value="1"/>
</dbReference>
<organism evidence="16 17">
    <name type="scientific">Leptidea sinapis</name>
    <dbReference type="NCBI Taxonomy" id="189913"/>
    <lineage>
        <taxon>Eukaryota</taxon>
        <taxon>Metazoa</taxon>
        <taxon>Ecdysozoa</taxon>
        <taxon>Arthropoda</taxon>
        <taxon>Hexapoda</taxon>
        <taxon>Insecta</taxon>
        <taxon>Pterygota</taxon>
        <taxon>Neoptera</taxon>
        <taxon>Endopterygota</taxon>
        <taxon>Lepidoptera</taxon>
        <taxon>Glossata</taxon>
        <taxon>Ditrysia</taxon>
        <taxon>Papilionoidea</taxon>
        <taxon>Pieridae</taxon>
        <taxon>Dismorphiinae</taxon>
        <taxon>Leptidea</taxon>
    </lineage>
</organism>
<comment type="similarity">
    <text evidence="2">Belongs to the Toll-like receptor family.</text>
</comment>
<dbReference type="AlphaFoldDB" id="A0A5E4QLI8"/>
<evidence type="ECO:0000256" key="1">
    <source>
        <dbReference type="ARBA" id="ARBA00004479"/>
    </source>
</evidence>
<dbReference type="GO" id="GO:0038023">
    <property type="term" value="F:signaling receptor activity"/>
    <property type="evidence" value="ECO:0007669"/>
    <property type="project" value="TreeGrafter"/>
</dbReference>
<keyword evidence="4" id="KW-0433">Leucine-rich repeat</keyword>
<feature type="domain" description="TIR" evidence="15">
    <location>
        <begin position="617"/>
        <end position="756"/>
    </location>
</feature>
<feature type="transmembrane region" description="Helical" evidence="13">
    <location>
        <begin position="565"/>
        <end position="585"/>
    </location>
</feature>
<dbReference type="SMART" id="SM00255">
    <property type="entry name" value="TIR"/>
    <property type="match status" value="1"/>
</dbReference>
<proteinExistence type="inferred from homology"/>
<evidence type="ECO:0000256" key="13">
    <source>
        <dbReference type="SAM" id="Phobius"/>
    </source>
</evidence>
<dbReference type="Proteomes" id="UP000324832">
    <property type="component" value="Unassembled WGS sequence"/>
</dbReference>
<dbReference type="Pfam" id="PF13676">
    <property type="entry name" value="TIR_2"/>
    <property type="match status" value="1"/>
</dbReference>
<evidence type="ECO:0000256" key="6">
    <source>
        <dbReference type="ARBA" id="ARBA00022729"/>
    </source>
</evidence>
<evidence type="ECO:0000256" key="5">
    <source>
        <dbReference type="ARBA" id="ARBA00022692"/>
    </source>
</evidence>
<dbReference type="FunFam" id="3.40.50.10140:FF:000001">
    <property type="entry name" value="Toll-like receptor 2"/>
    <property type="match status" value="1"/>
</dbReference>
<evidence type="ECO:0000256" key="8">
    <source>
        <dbReference type="ARBA" id="ARBA00022859"/>
    </source>
</evidence>
<evidence type="ECO:0000256" key="9">
    <source>
        <dbReference type="ARBA" id="ARBA00022989"/>
    </source>
</evidence>
<keyword evidence="5 13" id="KW-0812">Transmembrane</keyword>
<keyword evidence="3" id="KW-0399">Innate immunity</keyword>
<sequence length="770" mass="89561">MTFGFIFICSILLGLTDTSSFIGHSWIHDPISARCITGYMTDVQSWVSKSGELIVKKSNTNEILDLSETLNVTAALQYFVLRDRSQRRRPRFMSMARCGLSQVPKFSAMQAPNVIEQMEFFTLYGNNFGELRANNDNYETLINATNITQVSNTVALNKQRRTSWSAGFKGITFHNLKELDLRSCQIDILDNFTFKGMPAMQKLYLGENKIHHISANAFSGLRDLIHLDLSRNMASTDTSEGVTFESYDVFDKLPNLALLDFSFTTLTNRNTNLLERLGKSIQILSLCYTALNRPREFTFRNTSLVYMDLSGNLDILNSPNILRGLERLRVLFAEFVGLRSLDAVSNLTKLEILKVNDNELMQIDPDSLTKLNNLQIIDLSRNKISSWFTKTFDYLFNLKMLILKENNINVITEEMLKDIKHIRYIAFAKNFMVCFCQMREMYNIGLQNEFRLNATLIRPLYNRNVYNNSLNIQDAFSTYNNVIRNRRNVTEECFHEGKPTGDCFLKSSMNFTMQGDFLFADYDYIDYSCLGFDNSETISISKVTFCNQTNRYLDPEDDLETELKLIYLLIIPAVLLPVLLFIYAFRRNLRYCLISMRNSAMLSLINTNDIGDETKNFNYDVFVSYCNEDRAWVLDQLLPHVEKDCNISVCLHERDFQVGLSILENIVSCMDRSKSIMLIISQRFLLSQWCQFEMHLAQHRLLETRREDLILILLEEIPRRLRPNTLHYLMLTKTYVVWPKEVSERDLFWRRVKKSLAHHRMKIIENDSLA</sequence>
<dbReference type="EMBL" id="FZQP02003423">
    <property type="protein sequence ID" value="VVC98173.1"/>
    <property type="molecule type" value="Genomic_DNA"/>
</dbReference>
<evidence type="ECO:0000313" key="17">
    <source>
        <dbReference type="Proteomes" id="UP000324832"/>
    </source>
</evidence>
<dbReference type="SMART" id="SM00369">
    <property type="entry name" value="LRR_TYP"/>
    <property type="match status" value="5"/>
</dbReference>
<comment type="subcellular location">
    <subcellularLocation>
        <location evidence="1">Membrane</location>
        <topology evidence="1">Single-pass type I membrane protein</topology>
    </subcellularLocation>
</comment>
<dbReference type="InterPro" id="IPR035897">
    <property type="entry name" value="Toll_tir_struct_dom_sf"/>
</dbReference>
<evidence type="ECO:0000256" key="11">
    <source>
        <dbReference type="ARBA" id="ARBA00023170"/>
    </source>
</evidence>
<reference evidence="16 17" key="1">
    <citation type="submission" date="2017-07" db="EMBL/GenBank/DDBJ databases">
        <authorList>
            <person name="Talla V."/>
            <person name="Backstrom N."/>
        </authorList>
    </citation>
    <scope>NUCLEOTIDE SEQUENCE [LARGE SCALE GENOMIC DNA]</scope>
</reference>
<dbReference type="PANTHER" id="PTHR24365:SF530">
    <property type="entry name" value="MSTPROX-RELATED"/>
    <property type="match status" value="1"/>
</dbReference>
<dbReference type="SUPFAM" id="SSF52058">
    <property type="entry name" value="L domain-like"/>
    <property type="match status" value="1"/>
</dbReference>
<gene>
    <name evidence="16" type="ORF">LSINAPIS_LOCUS9302</name>
</gene>
<evidence type="ECO:0000256" key="10">
    <source>
        <dbReference type="ARBA" id="ARBA00023136"/>
    </source>
</evidence>
<keyword evidence="11" id="KW-0675">Receptor</keyword>
<dbReference type="PROSITE" id="PS50104">
    <property type="entry name" value="TIR"/>
    <property type="match status" value="1"/>
</dbReference>
<feature type="signal peptide" evidence="14">
    <location>
        <begin position="1"/>
        <end position="18"/>
    </location>
</feature>
<dbReference type="GO" id="GO:0045087">
    <property type="term" value="P:innate immune response"/>
    <property type="evidence" value="ECO:0007669"/>
    <property type="project" value="UniProtKB-KW"/>
</dbReference>
<dbReference type="Gene3D" id="3.40.50.10140">
    <property type="entry name" value="Toll/interleukin-1 receptor homology (TIR) domain"/>
    <property type="match status" value="1"/>
</dbReference>
<keyword evidence="7" id="KW-0677">Repeat</keyword>
<evidence type="ECO:0000256" key="3">
    <source>
        <dbReference type="ARBA" id="ARBA00022588"/>
    </source>
</evidence>
<keyword evidence="6 14" id="KW-0732">Signal</keyword>
<evidence type="ECO:0000256" key="2">
    <source>
        <dbReference type="ARBA" id="ARBA00009634"/>
    </source>
</evidence>
<keyword evidence="9 13" id="KW-1133">Transmembrane helix</keyword>
<accession>A0A5E4QLI8</accession>
<dbReference type="GO" id="GO:0005886">
    <property type="term" value="C:plasma membrane"/>
    <property type="evidence" value="ECO:0007669"/>
    <property type="project" value="TreeGrafter"/>
</dbReference>
<dbReference type="Gene3D" id="3.80.10.10">
    <property type="entry name" value="Ribonuclease Inhibitor"/>
    <property type="match status" value="2"/>
</dbReference>
<dbReference type="Pfam" id="PF13855">
    <property type="entry name" value="LRR_8"/>
    <property type="match status" value="2"/>
</dbReference>
<protein>
    <recommendedName>
        <fullName evidence="15">TIR domain-containing protein</fullName>
    </recommendedName>
</protein>
<keyword evidence="8" id="KW-0391">Immunity</keyword>
<keyword evidence="17" id="KW-1185">Reference proteome</keyword>
<evidence type="ECO:0000256" key="12">
    <source>
        <dbReference type="ARBA" id="ARBA00023180"/>
    </source>
</evidence>
<evidence type="ECO:0000256" key="7">
    <source>
        <dbReference type="ARBA" id="ARBA00022737"/>
    </source>
</evidence>
<keyword evidence="12" id="KW-0325">Glycoprotein</keyword>
<evidence type="ECO:0000256" key="14">
    <source>
        <dbReference type="SAM" id="SignalP"/>
    </source>
</evidence>
<feature type="chain" id="PRO_5022877344" description="TIR domain-containing protein" evidence="14">
    <location>
        <begin position="19"/>
        <end position="770"/>
    </location>
</feature>
<dbReference type="InterPro" id="IPR000157">
    <property type="entry name" value="TIR_dom"/>
</dbReference>
<name>A0A5E4QLI8_9NEOP</name>
<keyword evidence="10 13" id="KW-0472">Membrane</keyword>
<dbReference type="GO" id="GO:0007165">
    <property type="term" value="P:signal transduction"/>
    <property type="evidence" value="ECO:0007669"/>
    <property type="project" value="InterPro"/>
</dbReference>
<dbReference type="InterPro" id="IPR032675">
    <property type="entry name" value="LRR_dom_sf"/>
</dbReference>
<evidence type="ECO:0000256" key="4">
    <source>
        <dbReference type="ARBA" id="ARBA00022614"/>
    </source>
</evidence>
<dbReference type="InterPro" id="IPR001611">
    <property type="entry name" value="Leu-rich_rpt"/>
</dbReference>
<evidence type="ECO:0000259" key="15">
    <source>
        <dbReference type="PROSITE" id="PS50104"/>
    </source>
</evidence>
<dbReference type="InterPro" id="IPR003591">
    <property type="entry name" value="Leu-rich_rpt_typical-subtyp"/>
</dbReference>
<evidence type="ECO:0000313" key="16">
    <source>
        <dbReference type="EMBL" id="VVC98173.1"/>
    </source>
</evidence>
<dbReference type="SUPFAM" id="SSF52200">
    <property type="entry name" value="Toll/Interleukin receptor TIR domain"/>
    <property type="match status" value="1"/>
</dbReference>